<name>A0A8I6SDK7_CIMLE</name>
<dbReference type="Gene3D" id="2.60.200.20">
    <property type="match status" value="1"/>
</dbReference>
<dbReference type="Proteomes" id="UP000494040">
    <property type="component" value="Unassembled WGS sequence"/>
</dbReference>
<evidence type="ECO:0000313" key="8">
    <source>
        <dbReference type="Proteomes" id="UP000494040"/>
    </source>
</evidence>
<dbReference type="FunFam" id="3.40.50.1000:FF:000078">
    <property type="entry name" value="Bifunctional polynucleotide phosphatase/kinase"/>
    <property type="match status" value="1"/>
</dbReference>
<dbReference type="KEGG" id="clec:106672142"/>
<dbReference type="InterPro" id="IPR013954">
    <property type="entry name" value="PNK3P"/>
</dbReference>
<dbReference type="GO" id="GO:0005634">
    <property type="term" value="C:nucleus"/>
    <property type="evidence" value="ECO:0007669"/>
    <property type="project" value="UniProtKB-SubCell"/>
</dbReference>
<dbReference type="InterPro" id="IPR008984">
    <property type="entry name" value="SMAD_FHA_dom_sf"/>
</dbReference>
<keyword evidence="3" id="KW-0378">Hydrolase</keyword>
<dbReference type="SUPFAM" id="SSF49879">
    <property type="entry name" value="SMAD/FHA domain"/>
    <property type="match status" value="1"/>
</dbReference>
<dbReference type="GO" id="GO:0046403">
    <property type="term" value="F:polynucleotide 3'-phosphatase activity"/>
    <property type="evidence" value="ECO:0007669"/>
    <property type="project" value="TreeGrafter"/>
</dbReference>
<sequence length="517" mass="59311">MTDDGMFELEPLENGIEPVVLPDSVQVVVGRDPSTKIRDVHCSRKQLTLSADYKNKVVSVTRAGLCPSVLDGNIIEKGTTCTGQDQMILELLPGKLKYRIIWKKINLFGKRRTTETMDSNLNVSTKKVRSNFQWDKLGHRSTASQKTLLRCLYHADDSSNELAPVKIAAFDLDGTIIKTKSGYVFPKGCDDWMLWDIKIKPTLKQLHKDGYKIVIFTNQASLRSESNVANFKQKIENILKEVKLPVSVYISTTYDVFRKPAPGMWYQLIDDTKQNIEMSGSFYVGDAAGRKDNWAPGKKKDFSMADRLFARNVGVTFFTPEEYFLDWKVADYKQPSFDPNTLQTQDTDFTFNLSAQQEAIVMVGSPASGKSQFVKNHLLNKNFAVINMDTLKTWSKCKKEMEMFLRNKRNVVIDNTNLKAERRKEIINICRQYNVQARCFVMNSSLNHCLHNNKFREITGVNHINIINPSIITNFWKDYEEPSLNEGFTEIIKVPFIPTFQGDDHKKLYYMHLIDVK</sequence>
<dbReference type="OMA" id="AADWKWW"/>
<dbReference type="CDD" id="cd01625">
    <property type="entry name" value="HAD_PNP"/>
    <property type="match status" value="1"/>
</dbReference>
<proteinExistence type="predicted"/>
<dbReference type="GO" id="GO:0046404">
    <property type="term" value="F:ATP-dependent polydeoxyribonucleotide 5'-hydroxyl-kinase activity"/>
    <property type="evidence" value="ECO:0007669"/>
    <property type="project" value="TreeGrafter"/>
</dbReference>
<dbReference type="SUPFAM" id="SSF56784">
    <property type="entry name" value="HAD-like"/>
    <property type="match status" value="1"/>
</dbReference>
<dbReference type="SUPFAM" id="SSF52540">
    <property type="entry name" value="P-loop containing nucleoside triphosphate hydrolases"/>
    <property type="match status" value="1"/>
</dbReference>
<dbReference type="AlphaFoldDB" id="A0A8I6SDK7"/>
<keyword evidence="2" id="KW-0227">DNA damage</keyword>
<dbReference type="Gene3D" id="3.40.50.300">
    <property type="entry name" value="P-loop containing nucleotide triphosphate hydrolases"/>
    <property type="match status" value="1"/>
</dbReference>
<feature type="domain" description="PNK FHA" evidence="6">
    <location>
        <begin position="9"/>
        <end position="77"/>
    </location>
</feature>
<evidence type="ECO:0000256" key="4">
    <source>
        <dbReference type="ARBA" id="ARBA00023204"/>
    </source>
</evidence>
<dbReference type="FunFam" id="3.40.50.300:FF:000737">
    <property type="entry name" value="Bifunctional polynucleotide phosphatase/kinase"/>
    <property type="match status" value="1"/>
</dbReference>
<dbReference type="InterPro" id="IPR006551">
    <property type="entry name" value="Polynucleotide_phosphatase"/>
</dbReference>
<evidence type="ECO:0000256" key="5">
    <source>
        <dbReference type="ARBA" id="ARBA00023242"/>
    </source>
</evidence>
<evidence type="ECO:0000313" key="7">
    <source>
        <dbReference type="EnsemblMetazoa" id="XP_014258807.1"/>
    </source>
</evidence>
<dbReference type="Pfam" id="PF13671">
    <property type="entry name" value="AAA_33"/>
    <property type="match status" value="1"/>
</dbReference>
<comment type="subcellular location">
    <subcellularLocation>
        <location evidence="1">Nucleus</location>
    </subcellularLocation>
</comment>
<dbReference type="CTD" id="11284"/>
<dbReference type="NCBIfam" id="TIGR01664">
    <property type="entry name" value="DNA-3'-Pase"/>
    <property type="match status" value="1"/>
</dbReference>
<evidence type="ECO:0000256" key="1">
    <source>
        <dbReference type="ARBA" id="ARBA00004123"/>
    </source>
</evidence>
<dbReference type="InterPro" id="IPR006549">
    <property type="entry name" value="HAD-SF_hydro_IIIA"/>
</dbReference>
<dbReference type="PANTHER" id="PTHR12083:SF9">
    <property type="entry name" value="BIFUNCTIONAL POLYNUCLEOTIDE PHOSPHATASE_KINASE"/>
    <property type="match status" value="1"/>
</dbReference>
<dbReference type="Pfam" id="PF17913">
    <property type="entry name" value="FHA_2"/>
    <property type="match status" value="1"/>
</dbReference>
<accession>A0A8I6SDK7</accession>
<keyword evidence="8" id="KW-1185">Reference proteome</keyword>
<dbReference type="RefSeq" id="XP_014258807.1">
    <property type="nucleotide sequence ID" value="XM_014403321.2"/>
</dbReference>
<evidence type="ECO:0000256" key="3">
    <source>
        <dbReference type="ARBA" id="ARBA00022801"/>
    </source>
</evidence>
<dbReference type="GO" id="GO:0006281">
    <property type="term" value="P:DNA repair"/>
    <property type="evidence" value="ECO:0007669"/>
    <property type="project" value="UniProtKB-KW"/>
</dbReference>
<evidence type="ECO:0000259" key="6">
    <source>
        <dbReference type="Pfam" id="PF17913"/>
    </source>
</evidence>
<dbReference type="InterPro" id="IPR023214">
    <property type="entry name" value="HAD_sf"/>
</dbReference>
<dbReference type="NCBIfam" id="TIGR01662">
    <property type="entry name" value="HAD-SF-IIIA"/>
    <property type="match status" value="1"/>
</dbReference>
<dbReference type="InterPro" id="IPR036412">
    <property type="entry name" value="HAD-like_sf"/>
</dbReference>
<dbReference type="PANTHER" id="PTHR12083">
    <property type="entry name" value="BIFUNCTIONAL POLYNUCLEOTIDE PHOSPHATASE/KINASE"/>
    <property type="match status" value="1"/>
</dbReference>
<dbReference type="Gene3D" id="3.40.50.1000">
    <property type="entry name" value="HAD superfamily/HAD-like"/>
    <property type="match status" value="1"/>
</dbReference>
<keyword evidence="4" id="KW-0234">DNA repair</keyword>
<dbReference type="OrthoDB" id="19045at2759"/>
<evidence type="ECO:0000256" key="2">
    <source>
        <dbReference type="ARBA" id="ARBA00022763"/>
    </source>
</evidence>
<dbReference type="GeneID" id="106672142"/>
<dbReference type="Pfam" id="PF08645">
    <property type="entry name" value="PNK3P"/>
    <property type="match status" value="1"/>
</dbReference>
<dbReference type="GO" id="GO:0003690">
    <property type="term" value="F:double-stranded DNA binding"/>
    <property type="evidence" value="ECO:0007669"/>
    <property type="project" value="TreeGrafter"/>
</dbReference>
<organism evidence="7 8">
    <name type="scientific">Cimex lectularius</name>
    <name type="common">Bed bug</name>
    <name type="synonym">Acanthia lectularia</name>
    <dbReference type="NCBI Taxonomy" id="79782"/>
    <lineage>
        <taxon>Eukaryota</taxon>
        <taxon>Metazoa</taxon>
        <taxon>Ecdysozoa</taxon>
        <taxon>Arthropoda</taxon>
        <taxon>Hexapoda</taxon>
        <taxon>Insecta</taxon>
        <taxon>Pterygota</taxon>
        <taxon>Neoptera</taxon>
        <taxon>Paraneoptera</taxon>
        <taxon>Hemiptera</taxon>
        <taxon>Heteroptera</taxon>
        <taxon>Panheteroptera</taxon>
        <taxon>Cimicomorpha</taxon>
        <taxon>Cimicidae</taxon>
        <taxon>Cimex</taxon>
    </lineage>
</organism>
<keyword evidence="5" id="KW-0539">Nucleus</keyword>
<dbReference type="EnsemblMetazoa" id="XM_014403321.2">
    <property type="protein sequence ID" value="XP_014258807.1"/>
    <property type="gene ID" value="LOC106672142"/>
</dbReference>
<reference evidence="7" key="1">
    <citation type="submission" date="2022-01" db="UniProtKB">
        <authorList>
            <consortium name="EnsemblMetazoa"/>
        </authorList>
    </citation>
    <scope>IDENTIFICATION</scope>
</reference>
<dbReference type="InterPro" id="IPR041388">
    <property type="entry name" value="FHA_2"/>
</dbReference>
<protein>
    <recommendedName>
        <fullName evidence="6">PNK FHA domain-containing protein</fullName>
    </recommendedName>
</protein>
<dbReference type="InterPro" id="IPR027417">
    <property type="entry name" value="P-loop_NTPase"/>
</dbReference>